<dbReference type="Proteomes" id="UP001279410">
    <property type="component" value="Unassembled WGS sequence"/>
</dbReference>
<name>A0AAD3MNN8_LATJO</name>
<proteinExistence type="predicted"/>
<dbReference type="InterPro" id="IPR013783">
    <property type="entry name" value="Ig-like_fold"/>
</dbReference>
<keyword evidence="4" id="KW-1185">Reference proteome</keyword>
<sequence length="179" mass="19680">MSLILILLLQFTAAATGQSSSRLVAKAGDDVTLPCENLKGFQEKCGDTNWIFTRNKFSSELVILGQINENAKADRLSITANCSLVQKKQNYGELLECKVTDKNIGKVVLFALSLQSSGENATTNAIPGWLRFVIVSVGLTALIVSVVTVNIWTRTKGKKTQMDGNDVCYNDYEDYNMMN</sequence>
<organism evidence="3 4">
    <name type="scientific">Lates japonicus</name>
    <name type="common">Japanese lates</name>
    <dbReference type="NCBI Taxonomy" id="270547"/>
    <lineage>
        <taxon>Eukaryota</taxon>
        <taxon>Metazoa</taxon>
        <taxon>Chordata</taxon>
        <taxon>Craniata</taxon>
        <taxon>Vertebrata</taxon>
        <taxon>Euteleostomi</taxon>
        <taxon>Actinopterygii</taxon>
        <taxon>Neopterygii</taxon>
        <taxon>Teleostei</taxon>
        <taxon>Neoteleostei</taxon>
        <taxon>Acanthomorphata</taxon>
        <taxon>Carangaria</taxon>
        <taxon>Carangaria incertae sedis</taxon>
        <taxon>Centropomidae</taxon>
        <taxon>Lates</taxon>
    </lineage>
</organism>
<accession>A0AAD3MNN8</accession>
<feature type="signal peptide" evidence="2">
    <location>
        <begin position="1"/>
        <end position="17"/>
    </location>
</feature>
<keyword evidence="1" id="KW-1133">Transmembrane helix</keyword>
<dbReference type="EMBL" id="BRZM01000028">
    <property type="protein sequence ID" value="GLD57009.1"/>
    <property type="molecule type" value="Genomic_DNA"/>
</dbReference>
<evidence type="ECO:0000256" key="1">
    <source>
        <dbReference type="SAM" id="Phobius"/>
    </source>
</evidence>
<evidence type="ECO:0000256" key="2">
    <source>
        <dbReference type="SAM" id="SignalP"/>
    </source>
</evidence>
<feature type="chain" id="PRO_5041936968" description="Ig-like domain-containing protein" evidence="2">
    <location>
        <begin position="18"/>
        <end position="179"/>
    </location>
</feature>
<keyword evidence="1" id="KW-0472">Membrane</keyword>
<dbReference type="AlphaFoldDB" id="A0AAD3MNN8"/>
<gene>
    <name evidence="3" type="ORF">AKAME5_000929000</name>
</gene>
<feature type="transmembrane region" description="Helical" evidence="1">
    <location>
        <begin position="129"/>
        <end position="152"/>
    </location>
</feature>
<keyword evidence="2" id="KW-0732">Signal</keyword>
<evidence type="ECO:0000313" key="3">
    <source>
        <dbReference type="EMBL" id="GLD57009.1"/>
    </source>
</evidence>
<protein>
    <recommendedName>
        <fullName evidence="5">Ig-like domain-containing protein</fullName>
    </recommendedName>
</protein>
<dbReference type="Gene3D" id="2.60.40.10">
    <property type="entry name" value="Immunoglobulins"/>
    <property type="match status" value="1"/>
</dbReference>
<evidence type="ECO:0008006" key="5">
    <source>
        <dbReference type="Google" id="ProtNLM"/>
    </source>
</evidence>
<reference evidence="3" key="1">
    <citation type="submission" date="2022-08" db="EMBL/GenBank/DDBJ databases">
        <title>Genome sequencing of akame (Lates japonicus).</title>
        <authorList>
            <person name="Hashiguchi Y."/>
            <person name="Takahashi H."/>
        </authorList>
    </citation>
    <scope>NUCLEOTIDE SEQUENCE</scope>
    <source>
        <strain evidence="3">Kochi</strain>
    </source>
</reference>
<evidence type="ECO:0000313" key="4">
    <source>
        <dbReference type="Proteomes" id="UP001279410"/>
    </source>
</evidence>
<comment type="caution">
    <text evidence="3">The sequence shown here is derived from an EMBL/GenBank/DDBJ whole genome shotgun (WGS) entry which is preliminary data.</text>
</comment>
<keyword evidence="1" id="KW-0812">Transmembrane</keyword>